<proteinExistence type="predicted"/>
<dbReference type="Proteomes" id="UP001055117">
    <property type="component" value="Unassembled WGS sequence"/>
</dbReference>
<dbReference type="Pfam" id="PF13406">
    <property type="entry name" value="SLT_2"/>
    <property type="match status" value="1"/>
</dbReference>
<dbReference type="PANTHER" id="PTHR30163">
    <property type="entry name" value="MEMBRANE-BOUND LYTIC MUREIN TRANSGLYCOSYLASE B"/>
    <property type="match status" value="1"/>
</dbReference>
<comment type="caution">
    <text evidence="2">The sequence shown here is derived from an EMBL/GenBank/DDBJ whole genome shotgun (WGS) entry which is preliminary data.</text>
</comment>
<dbReference type="PANTHER" id="PTHR30163:SF8">
    <property type="entry name" value="LYTIC MUREIN TRANSGLYCOSYLASE"/>
    <property type="match status" value="1"/>
</dbReference>
<dbReference type="EMBL" id="BPQG01000025">
    <property type="protein sequence ID" value="GJD43929.1"/>
    <property type="molecule type" value="Genomic_DNA"/>
</dbReference>
<keyword evidence="3" id="KW-1185">Reference proteome</keyword>
<protein>
    <recommendedName>
        <fullName evidence="1">Transglycosylase SLT domain-containing protein</fullName>
    </recommendedName>
</protein>
<gene>
    <name evidence="2" type="ORF">AFCDBAGC_1790</name>
</gene>
<name>A0ABQ4QFV2_9HYPH</name>
<evidence type="ECO:0000313" key="2">
    <source>
        <dbReference type="EMBL" id="GJD43929.1"/>
    </source>
</evidence>
<dbReference type="InterPro" id="IPR031304">
    <property type="entry name" value="SLT_2"/>
</dbReference>
<accession>A0ABQ4QFV2</accession>
<dbReference type="SUPFAM" id="SSF53955">
    <property type="entry name" value="Lysozyme-like"/>
    <property type="match status" value="1"/>
</dbReference>
<evidence type="ECO:0000259" key="1">
    <source>
        <dbReference type="Pfam" id="PF13406"/>
    </source>
</evidence>
<dbReference type="InterPro" id="IPR023346">
    <property type="entry name" value="Lysozyme-like_dom_sf"/>
</dbReference>
<evidence type="ECO:0000313" key="3">
    <source>
        <dbReference type="Proteomes" id="UP001055117"/>
    </source>
</evidence>
<dbReference type="Gene3D" id="1.10.8.350">
    <property type="entry name" value="Bacterial muramidase"/>
    <property type="match status" value="1"/>
</dbReference>
<feature type="domain" description="Transglycosylase SLT" evidence="1">
    <location>
        <begin position="77"/>
        <end position="271"/>
    </location>
</feature>
<dbReference type="InterPro" id="IPR043426">
    <property type="entry name" value="MltB-like"/>
</dbReference>
<sequence>MSGGIARYIASHNPESRPGAVLAEPCRVSQPDPAFAMEISVTDTKRRSTLAAVAAVALACLAGGAEAAQCGNSAAGFEAWKSQFAQEAQGRASAASLAALRETNYSTATISADRGQKSFKLSLDQFLAKRGATTIVSRGRALKRQNAALFAQIEQRYGVPPGPLLAIWGMETGFGAVRGNVNTLSAVATLAYDCRRSAYFTDQLYAALTLVDRGMLSSSTRGAAHGEVGHTQFLPKNVLTYGTGDLNNVGAALSSTANFLKGHGWQAGAGYQPGEPNFAALQGWNAATVYQRAIAQMGRQIDGE</sequence>
<reference evidence="2 3" key="1">
    <citation type="journal article" date="2021" name="Front. Microbiol.">
        <title>Comprehensive Comparative Genomics and Phenotyping of Methylobacterium Species.</title>
        <authorList>
            <person name="Alessa O."/>
            <person name="Ogura Y."/>
            <person name="Fujitani Y."/>
            <person name="Takami H."/>
            <person name="Hayashi T."/>
            <person name="Sahin N."/>
            <person name="Tani A."/>
        </authorList>
    </citation>
    <scope>NUCLEOTIDE SEQUENCE [LARGE SCALE GENOMIC DNA]</scope>
    <source>
        <strain evidence="2 3">DSM 23679</strain>
    </source>
</reference>
<organism evidence="2 3">
    <name type="scientific">Methylobacterium cerastii</name>
    <dbReference type="NCBI Taxonomy" id="932741"/>
    <lineage>
        <taxon>Bacteria</taxon>
        <taxon>Pseudomonadati</taxon>
        <taxon>Pseudomonadota</taxon>
        <taxon>Alphaproteobacteria</taxon>
        <taxon>Hyphomicrobiales</taxon>
        <taxon>Methylobacteriaceae</taxon>
        <taxon>Methylobacterium</taxon>
    </lineage>
</organism>